<gene>
    <name evidence="2" type="ORF">H9926_12575</name>
</gene>
<dbReference type="GO" id="GO:0003700">
    <property type="term" value="F:DNA-binding transcription factor activity"/>
    <property type="evidence" value="ECO:0007669"/>
    <property type="project" value="InterPro"/>
</dbReference>
<dbReference type="GO" id="GO:0006950">
    <property type="term" value="P:response to stress"/>
    <property type="evidence" value="ECO:0007669"/>
    <property type="project" value="TreeGrafter"/>
</dbReference>
<dbReference type="SMART" id="SM00347">
    <property type="entry name" value="HTH_MARR"/>
    <property type="match status" value="1"/>
</dbReference>
<dbReference type="Gene3D" id="1.10.10.10">
    <property type="entry name" value="Winged helix-like DNA-binding domain superfamily/Winged helix DNA-binding domain"/>
    <property type="match status" value="1"/>
</dbReference>
<name>A0A9D2QMK1_9FIRM</name>
<protein>
    <submittedName>
        <fullName evidence="2">MarR family winged helix-turn-helix transcriptional regulator</fullName>
    </submittedName>
</protein>
<dbReference type="Pfam" id="PF12802">
    <property type="entry name" value="MarR_2"/>
    <property type="match status" value="1"/>
</dbReference>
<dbReference type="SUPFAM" id="SSF46785">
    <property type="entry name" value="Winged helix' DNA-binding domain"/>
    <property type="match status" value="1"/>
</dbReference>
<dbReference type="InterPro" id="IPR036390">
    <property type="entry name" value="WH_DNA-bd_sf"/>
</dbReference>
<evidence type="ECO:0000313" key="2">
    <source>
        <dbReference type="EMBL" id="HJC88837.1"/>
    </source>
</evidence>
<dbReference type="InterPro" id="IPR039422">
    <property type="entry name" value="MarR/SlyA-like"/>
</dbReference>
<reference evidence="2" key="2">
    <citation type="submission" date="2021-04" db="EMBL/GenBank/DDBJ databases">
        <authorList>
            <person name="Gilroy R."/>
        </authorList>
    </citation>
    <scope>NUCLEOTIDE SEQUENCE</scope>
    <source>
        <strain evidence="2">ChiBcec1-1630</strain>
    </source>
</reference>
<accession>A0A9D2QMK1</accession>
<comment type="caution">
    <text evidence="2">The sequence shown here is derived from an EMBL/GenBank/DDBJ whole genome shotgun (WGS) entry which is preliminary data.</text>
</comment>
<dbReference type="Proteomes" id="UP000823922">
    <property type="component" value="Unassembled WGS sequence"/>
</dbReference>
<feature type="domain" description="HTH marR-type" evidence="1">
    <location>
        <begin position="1"/>
        <end position="137"/>
    </location>
</feature>
<dbReference type="PANTHER" id="PTHR33164">
    <property type="entry name" value="TRANSCRIPTIONAL REGULATOR, MARR FAMILY"/>
    <property type="match status" value="1"/>
</dbReference>
<dbReference type="PANTHER" id="PTHR33164:SF43">
    <property type="entry name" value="HTH-TYPE TRANSCRIPTIONAL REPRESSOR YETL"/>
    <property type="match status" value="1"/>
</dbReference>
<dbReference type="PROSITE" id="PS50995">
    <property type="entry name" value="HTH_MARR_2"/>
    <property type="match status" value="1"/>
</dbReference>
<evidence type="ECO:0000313" key="3">
    <source>
        <dbReference type="Proteomes" id="UP000823922"/>
    </source>
</evidence>
<dbReference type="InterPro" id="IPR000835">
    <property type="entry name" value="HTH_MarR-typ"/>
</dbReference>
<evidence type="ECO:0000259" key="1">
    <source>
        <dbReference type="PROSITE" id="PS50995"/>
    </source>
</evidence>
<dbReference type="AlphaFoldDB" id="A0A9D2QMK1"/>
<proteinExistence type="predicted"/>
<organism evidence="2 3">
    <name type="scientific">Candidatus Eisenbergiella intestinigallinarum</name>
    <dbReference type="NCBI Taxonomy" id="2838549"/>
    <lineage>
        <taxon>Bacteria</taxon>
        <taxon>Bacillati</taxon>
        <taxon>Bacillota</taxon>
        <taxon>Clostridia</taxon>
        <taxon>Lachnospirales</taxon>
        <taxon>Lachnospiraceae</taxon>
        <taxon>Eisenbergiella</taxon>
    </lineage>
</organism>
<dbReference type="InterPro" id="IPR036388">
    <property type="entry name" value="WH-like_DNA-bd_sf"/>
</dbReference>
<reference evidence="2" key="1">
    <citation type="journal article" date="2021" name="PeerJ">
        <title>Extensive microbial diversity within the chicken gut microbiome revealed by metagenomics and culture.</title>
        <authorList>
            <person name="Gilroy R."/>
            <person name="Ravi A."/>
            <person name="Getino M."/>
            <person name="Pursley I."/>
            <person name="Horton D.L."/>
            <person name="Alikhan N.F."/>
            <person name="Baker D."/>
            <person name="Gharbi K."/>
            <person name="Hall N."/>
            <person name="Watson M."/>
            <person name="Adriaenssens E.M."/>
            <person name="Foster-Nyarko E."/>
            <person name="Jarju S."/>
            <person name="Secka A."/>
            <person name="Antonio M."/>
            <person name="Oren A."/>
            <person name="Chaudhuri R.R."/>
            <person name="La Ragione R."/>
            <person name="Hildebrand F."/>
            <person name="Pallen M.J."/>
        </authorList>
    </citation>
    <scope>NUCLEOTIDE SEQUENCE</scope>
    <source>
        <strain evidence="2">ChiBcec1-1630</strain>
    </source>
</reference>
<sequence length="153" mass="17316">MNNIINYLVTGKSLKKAYGKYMEGIGEQYGLSRMEIDVLLFLYNNPGHDTASDLVELRSIAKSYVSMAVESLTRKHCLNQFPDSSDRRIVHLKIRPEAMDAVRAARKRQDTFLQLLFSGVSEEDRQAMERVFSTLSQNLKKLPDTKEGGGKQG</sequence>
<dbReference type="EMBL" id="DWVS01000325">
    <property type="protein sequence ID" value="HJC88837.1"/>
    <property type="molecule type" value="Genomic_DNA"/>
</dbReference>